<feature type="region of interest" description="Disordered" evidence="1">
    <location>
        <begin position="125"/>
        <end position="145"/>
    </location>
</feature>
<proteinExistence type="predicted"/>
<name>A0A6H5G7W7_9HEMI</name>
<accession>A0A6H5G7W7</accession>
<feature type="region of interest" description="Disordered" evidence="1">
    <location>
        <begin position="259"/>
        <end position="278"/>
    </location>
</feature>
<dbReference type="OrthoDB" id="1883493at2759"/>
<organism evidence="2 3">
    <name type="scientific">Nesidiocoris tenuis</name>
    <dbReference type="NCBI Taxonomy" id="355587"/>
    <lineage>
        <taxon>Eukaryota</taxon>
        <taxon>Metazoa</taxon>
        <taxon>Ecdysozoa</taxon>
        <taxon>Arthropoda</taxon>
        <taxon>Hexapoda</taxon>
        <taxon>Insecta</taxon>
        <taxon>Pterygota</taxon>
        <taxon>Neoptera</taxon>
        <taxon>Paraneoptera</taxon>
        <taxon>Hemiptera</taxon>
        <taxon>Heteroptera</taxon>
        <taxon>Panheteroptera</taxon>
        <taxon>Cimicomorpha</taxon>
        <taxon>Miridae</taxon>
        <taxon>Dicyphina</taxon>
        <taxon>Nesidiocoris</taxon>
    </lineage>
</organism>
<feature type="region of interest" description="Disordered" evidence="1">
    <location>
        <begin position="1"/>
        <end position="23"/>
    </location>
</feature>
<feature type="region of interest" description="Disordered" evidence="1">
    <location>
        <begin position="290"/>
        <end position="369"/>
    </location>
</feature>
<feature type="compositionally biased region" description="Basic and acidic residues" evidence="1">
    <location>
        <begin position="475"/>
        <end position="495"/>
    </location>
</feature>
<protein>
    <submittedName>
        <fullName evidence="2">Uncharacterized protein</fullName>
    </submittedName>
</protein>
<evidence type="ECO:0000313" key="2">
    <source>
        <dbReference type="EMBL" id="CAA9998304.1"/>
    </source>
</evidence>
<feature type="compositionally biased region" description="Low complexity" evidence="1">
    <location>
        <begin position="296"/>
        <end position="328"/>
    </location>
</feature>
<gene>
    <name evidence="2" type="ORF">NTEN_LOCUS4587</name>
</gene>
<evidence type="ECO:0000313" key="3">
    <source>
        <dbReference type="Proteomes" id="UP000479000"/>
    </source>
</evidence>
<feature type="compositionally biased region" description="Low complexity" evidence="1">
    <location>
        <begin position="233"/>
        <end position="246"/>
    </location>
</feature>
<sequence length="689" mass="76369">MSRFELQEKGTDQRHDPQAESGDLDARCARISETEKHPSSVQFDILISQTLIKQDIYSLPTYPRRCWIHQENLSKKFGPHINQLLENFGTDFTYPGNLPAYVEEYFEEQELSKQLDSVPGRIHCLPTPDRSSRDAAAQAGSTGHQPPCSCNVKLLGSESGGGGGMGHVPIKRTPTTWLVSKIRWVAAVGNWCLQRDGRGGGGTHHHHRHRGGRSDQYAYQIAEIQQKQHKRTSSVSSSENFSSSRSDSWRQNHHQYNQYHDHHHHHHHCGGGGIPMRLLDPKRRASSWIVTRKTSQDSNLSSSRNDSSGSATTNSTTMSRVSRSSNSSEIGASVRPNKPRLTRQSAFQDDADLSTGPVVAAPGSPSKLTSTNRICPGGKFIQETFCCFTHRLNPGFFLRSREQVVRALNNGSQKSLEPSATHHTESTRVPEQETTQRLMCLYVHVGTSASSSQLPVTVVNLTKISGTIGNPKKFSGYDRIRSEYDRTTPDYDRTSADSGRTLAGSGRTPAGSGRTSAGSGRTTTISGRSRSDYDRTSPDYDRTPAGSGRIETVFGRNCSDYDRRLLAFTIFPRTLRSDFLPSLTALRDLHHSEHAQQFYTETLVSHGILYSCAIARDVPNAMMLTCSHGPGRNVPSWSLTKAKLTHGFDRPRVKGICRPMASNSQCIPACTFEKFARRYSSGGDQYIES</sequence>
<feature type="compositionally biased region" description="Basic and acidic residues" evidence="1">
    <location>
        <begin position="529"/>
        <end position="542"/>
    </location>
</feature>
<feature type="region of interest" description="Disordered" evidence="1">
    <location>
        <begin position="475"/>
        <end position="548"/>
    </location>
</feature>
<feature type="region of interest" description="Disordered" evidence="1">
    <location>
        <begin position="225"/>
        <end position="249"/>
    </location>
</feature>
<dbReference type="Proteomes" id="UP000479000">
    <property type="component" value="Unassembled WGS sequence"/>
</dbReference>
<dbReference type="EMBL" id="CADCXU010006756">
    <property type="protein sequence ID" value="CAA9998304.1"/>
    <property type="molecule type" value="Genomic_DNA"/>
</dbReference>
<reference evidence="2 3" key="1">
    <citation type="submission" date="2020-02" db="EMBL/GenBank/DDBJ databases">
        <authorList>
            <person name="Ferguson B K."/>
        </authorList>
    </citation>
    <scope>NUCLEOTIDE SEQUENCE [LARGE SCALE GENOMIC DNA]</scope>
</reference>
<evidence type="ECO:0000256" key="1">
    <source>
        <dbReference type="SAM" id="MobiDB-lite"/>
    </source>
</evidence>
<feature type="region of interest" description="Disordered" evidence="1">
    <location>
        <begin position="410"/>
        <end position="432"/>
    </location>
</feature>
<feature type="compositionally biased region" description="Low complexity" evidence="1">
    <location>
        <begin position="511"/>
        <end position="528"/>
    </location>
</feature>
<keyword evidence="3" id="KW-1185">Reference proteome</keyword>
<dbReference type="AlphaFoldDB" id="A0A6H5G7W7"/>
<feature type="compositionally biased region" description="Basic and acidic residues" evidence="1">
    <location>
        <begin position="420"/>
        <end position="431"/>
    </location>
</feature>